<dbReference type="Gene3D" id="2.130.10.10">
    <property type="entry name" value="YVTN repeat-like/Quinoprotein amine dehydrogenase"/>
    <property type="match status" value="2"/>
</dbReference>
<keyword evidence="1" id="KW-0732">Signal</keyword>
<comment type="caution">
    <text evidence="3">The sequence shown here is derived from an EMBL/GenBank/DDBJ whole genome shotgun (WGS) entry which is preliminary data.</text>
</comment>
<name>A0A5M6DD31_9BACT</name>
<organism evidence="3 4">
    <name type="scientific">Roseiconus nitratireducens</name>
    <dbReference type="NCBI Taxonomy" id="2605748"/>
    <lineage>
        <taxon>Bacteria</taxon>
        <taxon>Pseudomonadati</taxon>
        <taxon>Planctomycetota</taxon>
        <taxon>Planctomycetia</taxon>
        <taxon>Pirellulales</taxon>
        <taxon>Pirellulaceae</taxon>
        <taxon>Roseiconus</taxon>
    </lineage>
</organism>
<protein>
    <submittedName>
        <fullName evidence="3">PQQ-binding-like beta-propeller repeat protein</fullName>
    </submittedName>
</protein>
<feature type="signal peptide" evidence="1">
    <location>
        <begin position="1"/>
        <end position="20"/>
    </location>
</feature>
<dbReference type="SMART" id="SM00564">
    <property type="entry name" value="PQQ"/>
    <property type="match status" value="3"/>
</dbReference>
<dbReference type="InterPro" id="IPR018391">
    <property type="entry name" value="PQQ_b-propeller_rpt"/>
</dbReference>
<feature type="domain" description="Pyrrolo-quinoline quinone repeat" evidence="2">
    <location>
        <begin position="85"/>
        <end position="340"/>
    </location>
</feature>
<reference evidence="3 4" key="1">
    <citation type="submission" date="2019-08" db="EMBL/GenBank/DDBJ databases">
        <authorList>
            <person name="Dhanesh K."/>
            <person name="Kumar G."/>
            <person name="Sasikala C."/>
            <person name="Venkata Ramana C."/>
        </authorList>
    </citation>
    <scope>NUCLEOTIDE SEQUENCE [LARGE SCALE GENOMIC DNA]</scope>
    <source>
        <strain evidence="3 4">JC645</strain>
    </source>
</reference>
<proteinExistence type="predicted"/>
<keyword evidence="4" id="KW-1185">Reference proteome</keyword>
<dbReference type="InterPro" id="IPR002372">
    <property type="entry name" value="PQQ_rpt_dom"/>
</dbReference>
<evidence type="ECO:0000313" key="4">
    <source>
        <dbReference type="Proteomes" id="UP000324479"/>
    </source>
</evidence>
<evidence type="ECO:0000256" key="1">
    <source>
        <dbReference type="SAM" id="SignalP"/>
    </source>
</evidence>
<dbReference type="InterPro" id="IPR011047">
    <property type="entry name" value="Quinoprotein_ADH-like_sf"/>
</dbReference>
<sequence length="426" mass="45351">MKISCLLATAAVLFPTLLTAGDADWPQWRGPNRDGHAAPQSLLSEWPSEGPQLKWSAMDLGTGYSAVSVVGDQVFTMGSVDGQAIVFCLSLSDGSQIWQTSIGRAGGDNDYNTGWGNGQRCTPTVDGDQVFALSDIGTVAALDRETGEVQWKTELVADHGGEIPTWGYSESPLVDQDRIIVTPGNANFMIGLDRKTGSKVWGSKGVNAPAQYVSVVKGAVGSTAYYATASKPGLFAFDAASGDKLFADEMTGNKVAVIPTPVIEGNFLYHTSDYGAGNTLLELTGSSGAIVAESIYALNTKTMGNHHGGVVLVNGVIYGFTKQSGGNWMAQDFKSGETLWMERSRPNRSGSICYADGRLYCYSDKDGTVTLVTPDRSGWVTNGTLTLPSQTEIPRKSGAIWTHPVVANGTLIVRDQDLMFAYDIAK</sequence>
<dbReference type="SUPFAM" id="SSF50998">
    <property type="entry name" value="Quinoprotein alcohol dehydrogenase-like"/>
    <property type="match status" value="1"/>
</dbReference>
<dbReference type="RefSeq" id="WP_150075984.1">
    <property type="nucleotide sequence ID" value="NZ_VWOX01000004.1"/>
</dbReference>
<dbReference type="PANTHER" id="PTHR34512">
    <property type="entry name" value="CELL SURFACE PROTEIN"/>
    <property type="match status" value="1"/>
</dbReference>
<dbReference type="Pfam" id="PF13360">
    <property type="entry name" value="PQQ_2"/>
    <property type="match status" value="1"/>
</dbReference>
<dbReference type="InterPro" id="IPR015943">
    <property type="entry name" value="WD40/YVTN_repeat-like_dom_sf"/>
</dbReference>
<dbReference type="EMBL" id="VWOX01000004">
    <property type="protein sequence ID" value="KAA5544376.1"/>
    <property type="molecule type" value="Genomic_DNA"/>
</dbReference>
<gene>
    <name evidence="3" type="ORF">FYK55_08490</name>
</gene>
<dbReference type="Proteomes" id="UP000324479">
    <property type="component" value="Unassembled WGS sequence"/>
</dbReference>
<evidence type="ECO:0000259" key="2">
    <source>
        <dbReference type="Pfam" id="PF13360"/>
    </source>
</evidence>
<dbReference type="PANTHER" id="PTHR34512:SF30">
    <property type="entry name" value="OUTER MEMBRANE PROTEIN ASSEMBLY FACTOR BAMB"/>
    <property type="match status" value="1"/>
</dbReference>
<feature type="chain" id="PRO_5024433210" evidence="1">
    <location>
        <begin position="21"/>
        <end position="426"/>
    </location>
</feature>
<evidence type="ECO:0000313" key="3">
    <source>
        <dbReference type="EMBL" id="KAA5544376.1"/>
    </source>
</evidence>
<dbReference type="AlphaFoldDB" id="A0A5M6DD31"/>
<accession>A0A5M6DD31</accession>